<dbReference type="InterPro" id="IPR036249">
    <property type="entry name" value="Thioredoxin-like_sf"/>
</dbReference>
<accession>A0ABV7AH88</accession>
<dbReference type="PROSITE" id="PS51318">
    <property type="entry name" value="TAT"/>
    <property type="match status" value="1"/>
</dbReference>
<organism evidence="3 4">
    <name type="scientific">Acidimangrovimonas pyrenivorans</name>
    <dbReference type="NCBI Taxonomy" id="2030798"/>
    <lineage>
        <taxon>Bacteria</taxon>
        <taxon>Pseudomonadati</taxon>
        <taxon>Pseudomonadota</taxon>
        <taxon>Alphaproteobacteria</taxon>
        <taxon>Rhodobacterales</taxon>
        <taxon>Paracoccaceae</taxon>
        <taxon>Acidimangrovimonas</taxon>
    </lineage>
</organism>
<name>A0ABV7AH88_9RHOB</name>
<dbReference type="EMBL" id="JBHRSK010000006">
    <property type="protein sequence ID" value="MFC2968490.1"/>
    <property type="molecule type" value="Genomic_DNA"/>
</dbReference>
<comment type="function">
    <text evidence="1">May be required for disulfide bond formation in some proteins.</text>
</comment>
<sequence length="229" mass="25126">MPNRRKFLALGGTAVALGGLWWANARTGGIDAGQSLLPGAANAQESTPAPAGDLPKVPDYILGNPDAKVEVIEYASFTCPHCAEFHADVWPELKKNYVDTNKIKFIMREVYFDKYGLWAGMVARCGGEMRYYGITDILFDTQREWAGSNDPNKVVDNLKKIGLKSGLTKDQLDQCLNDGKMAQAMVAKYQKDSSKDKVPGTPSFVINGTLYKNMGYGEFSKILDGLLKS</sequence>
<protein>
    <submittedName>
        <fullName evidence="3">DsbA family protein</fullName>
    </submittedName>
</protein>
<evidence type="ECO:0000313" key="3">
    <source>
        <dbReference type="EMBL" id="MFC2968490.1"/>
    </source>
</evidence>
<dbReference type="Gene3D" id="3.40.30.10">
    <property type="entry name" value="Glutaredoxin"/>
    <property type="match status" value="1"/>
</dbReference>
<proteinExistence type="predicted"/>
<dbReference type="Pfam" id="PF13462">
    <property type="entry name" value="Thioredoxin_4"/>
    <property type="match status" value="1"/>
</dbReference>
<dbReference type="PROSITE" id="PS51352">
    <property type="entry name" value="THIOREDOXIN_2"/>
    <property type="match status" value="1"/>
</dbReference>
<comment type="caution">
    <text evidence="3">The sequence shown here is derived from an EMBL/GenBank/DDBJ whole genome shotgun (WGS) entry which is preliminary data.</text>
</comment>
<feature type="domain" description="Thioredoxin" evidence="2">
    <location>
        <begin position="43"/>
        <end position="228"/>
    </location>
</feature>
<keyword evidence="4" id="KW-1185">Reference proteome</keyword>
<dbReference type="InterPro" id="IPR006311">
    <property type="entry name" value="TAT_signal"/>
</dbReference>
<dbReference type="Proteomes" id="UP001595443">
    <property type="component" value="Unassembled WGS sequence"/>
</dbReference>
<evidence type="ECO:0000256" key="1">
    <source>
        <dbReference type="ARBA" id="ARBA00003565"/>
    </source>
</evidence>
<evidence type="ECO:0000259" key="2">
    <source>
        <dbReference type="PROSITE" id="PS51352"/>
    </source>
</evidence>
<dbReference type="InterPro" id="IPR012336">
    <property type="entry name" value="Thioredoxin-like_fold"/>
</dbReference>
<reference evidence="4" key="1">
    <citation type="journal article" date="2019" name="Int. J. Syst. Evol. Microbiol.">
        <title>The Global Catalogue of Microorganisms (GCM) 10K type strain sequencing project: providing services to taxonomists for standard genome sequencing and annotation.</title>
        <authorList>
            <consortium name="The Broad Institute Genomics Platform"/>
            <consortium name="The Broad Institute Genome Sequencing Center for Infectious Disease"/>
            <person name="Wu L."/>
            <person name="Ma J."/>
        </authorList>
    </citation>
    <scope>NUCLEOTIDE SEQUENCE [LARGE SCALE GENOMIC DNA]</scope>
    <source>
        <strain evidence="4">KCTC 62192</strain>
    </source>
</reference>
<dbReference type="RefSeq" id="WP_377833189.1">
    <property type="nucleotide sequence ID" value="NZ_JBHRSK010000006.1"/>
</dbReference>
<dbReference type="SUPFAM" id="SSF52833">
    <property type="entry name" value="Thioredoxin-like"/>
    <property type="match status" value="1"/>
</dbReference>
<dbReference type="InterPro" id="IPR013766">
    <property type="entry name" value="Thioredoxin_domain"/>
</dbReference>
<gene>
    <name evidence="3" type="ORF">ACFOES_10325</name>
</gene>
<evidence type="ECO:0000313" key="4">
    <source>
        <dbReference type="Proteomes" id="UP001595443"/>
    </source>
</evidence>